<comment type="caution">
    <text evidence="2">The sequence shown here is derived from an EMBL/GenBank/DDBJ whole genome shotgun (WGS) entry which is preliminary data.</text>
</comment>
<reference evidence="2 3" key="1">
    <citation type="submission" date="2022-05" db="EMBL/GenBank/DDBJ databases">
        <authorList>
            <consortium name="Genoscope - CEA"/>
            <person name="William W."/>
        </authorList>
    </citation>
    <scope>NUCLEOTIDE SEQUENCE [LARGE SCALE GENOMIC DNA]</scope>
</reference>
<feature type="non-terminal residue" evidence="2">
    <location>
        <position position="1"/>
    </location>
</feature>
<dbReference type="EMBL" id="CALNXI010001514">
    <property type="protein sequence ID" value="CAH3171089.1"/>
    <property type="molecule type" value="Genomic_DNA"/>
</dbReference>
<sequence length="128" mass="14493">TASLGYFTKDKNRQKNKQNGHNQEQADILMNSQFYMLATPLFVLTIVEIEDFALRVAILDDPVIRVVIGEERCVTSLITAAKETINMTIFQKIGDCERPKDWCTSQDLLTQLESFCRAIYGNKSGIAE</sequence>
<name>A0ABN8QW16_9CNID</name>
<evidence type="ECO:0000313" key="3">
    <source>
        <dbReference type="Proteomes" id="UP001159427"/>
    </source>
</evidence>
<accession>A0ABN8QW16</accession>
<proteinExistence type="predicted"/>
<gene>
    <name evidence="2" type="ORF">PEVE_00007707</name>
</gene>
<feature type="non-terminal residue" evidence="2">
    <location>
        <position position="128"/>
    </location>
</feature>
<dbReference type="Proteomes" id="UP001159427">
    <property type="component" value="Unassembled WGS sequence"/>
</dbReference>
<evidence type="ECO:0000313" key="2">
    <source>
        <dbReference type="EMBL" id="CAH3171089.1"/>
    </source>
</evidence>
<protein>
    <submittedName>
        <fullName evidence="2">Uncharacterized protein</fullName>
    </submittedName>
</protein>
<keyword evidence="3" id="KW-1185">Reference proteome</keyword>
<organism evidence="2 3">
    <name type="scientific">Porites evermanni</name>
    <dbReference type="NCBI Taxonomy" id="104178"/>
    <lineage>
        <taxon>Eukaryota</taxon>
        <taxon>Metazoa</taxon>
        <taxon>Cnidaria</taxon>
        <taxon>Anthozoa</taxon>
        <taxon>Hexacorallia</taxon>
        <taxon>Scleractinia</taxon>
        <taxon>Fungiina</taxon>
        <taxon>Poritidae</taxon>
        <taxon>Porites</taxon>
    </lineage>
</organism>
<evidence type="ECO:0000256" key="1">
    <source>
        <dbReference type="SAM" id="MobiDB-lite"/>
    </source>
</evidence>
<feature type="region of interest" description="Disordered" evidence="1">
    <location>
        <begin position="1"/>
        <end position="22"/>
    </location>
</feature>